<sequence length="86" mass="9514">METLMISVDYEVACQTLGQLIAHQVAVLAREDMQHQPDVDRATAADGRRKALIALRDDLRPDDPEGIERVLAVHGPQAQQLNANRS</sequence>
<organism evidence="1 2">
    <name type="scientific">Burkholderia glumae</name>
    <name type="common">Pseudomonas glumae</name>
    <dbReference type="NCBI Taxonomy" id="337"/>
    <lineage>
        <taxon>Bacteria</taxon>
        <taxon>Pseudomonadati</taxon>
        <taxon>Pseudomonadota</taxon>
        <taxon>Betaproteobacteria</taxon>
        <taxon>Burkholderiales</taxon>
        <taxon>Burkholderiaceae</taxon>
        <taxon>Burkholderia</taxon>
    </lineage>
</organism>
<gene>
    <name evidence="1" type="ORF">I6H06_29935</name>
</gene>
<dbReference type="Proteomes" id="UP000594892">
    <property type="component" value="Plasmid unnamed2"/>
</dbReference>
<protein>
    <submittedName>
        <fullName evidence="1">Uncharacterized protein</fullName>
    </submittedName>
</protein>
<evidence type="ECO:0000313" key="2">
    <source>
        <dbReference type="Proteomes" id="UP000594892"/>
    </source>
</evidence>
<evidence type="ECO:0000313" key="1">
    <source>
        <dbReference type="EMBL" id="QPQ94926.1"/>
    </source>
</evidence>
<dbReference type="EMBL" id="CP065603">
    <property type="protein sequence ID" value="QPQ94926.1"/>
    <property type="molecule type" value="Genomic_DNA"/>
</dbReference>
<dbReference type="AlphaFoldDB" id="A0AAP9Y5E6"/>
<proteinExistence type="predicted"/>
<keyword evidence="1" id="KW-0614">Plasmid</keyword>
<reference evidence="1 2" key="1">
    <citation type="submission" date="2020-12" db="EMBL/GenBank/DDBJ databases">
        <title>FDA dAtabase for Regulatory Grade micrObial Sequences (FDA-ARGOS): Supporting development and validation of Infectious Disease Dx tests.</title>
        <authorList>
            <person name="Minogue T."/>
            <person name="Wolcott M."/>
            <person name="Wasieloski L."/>
            <person name="Aguilar W."/>
            <person name="Moore D."/>
            <person name="Jaissle J."/>
            <person name="Tallon L."/>
            <person name="Sadzewicz L."/>
            <person name="Zhao X."/>
            <person name="Boylan J."/>
            <person name="Ott S."/>
            <person name="Bowen H."/>
            <person name="Vavikolanu K."/>
            <person name="Mehta A."/>
            <person name="Aluvathingal J."/>
            <person name="Nadendla S."/>
            <person name="Yan Y."/>
            <person name="Sichtig H."/>
        </authorList>
    </citation>
    <scope>NUCLEOTIDE SEQUENCE [LARGE SCALE GENOMIC DNA]</scope>
    <source>
        <strain evidence="1 2">FDAARGOS_949</strain>
        <plasmid evidence="1 2">unnamed2</plasmid>
    </source>
</reference>
<name>A0AAP9Y5E6_BURGL</name>
<accession>A0AAP9Y5E6</accession>
<geneLocation type="plasmid" evidence="1 2">
    <name>unnamed2</name>
</geneLocation>